<feature type="chain" id="PRO_5035249862" evidence="2">
    <location>
        <begin position="23"/>
        <end position="81"/>
    </location>
</feature>
<proteinExistence type="predicted"/>
<dbReference type="EMBL" id="JACNEP010000002">
    <property type="protein sequence ID" value="MBC3764790.1"/>
    <property type="molecule type" value="Genomic_DNA"/>
</dbReference>
<keyword evidence="2" id="KW-0732">Signal</keyword>
<reference evidence="3" key="2">
    <citation type="submission" date="2020-08" db="EMBL/GenBank/DDBJ databases">
        <authorList>
            <person name="Lai Q."/>
        </authorList>
    </citation>
    <scope>NUCLEOTIDE SEQUENCE</scope>
    <source>
        <strain evidence="3">S27-2</strain>
    </source>
</reference>
<feature type="signal peptide" evidence="2">
    <location>
        <begin position="1"/>
        <end position="22"/>
    </location>
</feature>
<evidence type="ECO:0000256" key="1">
    <source>
        <dbReference type="SAM" id="MobiDB-lite"/>
    </source>
</evidence>
<feature type="compositionally biased region" description="Polar residues" evidence="1">
    <location>
        <begin position="29"/>
        <end position="48"/>
    </location>
</feature>
<protein>
    <submittedName>
        <fullName evidence="3">Uncharacterized protein</fullName>
    </submittedName>
</protein>
<accession>A0A8J6IS59</accession>
<dbReference type="AlphaFoldDB" id="A0A8J6IS59"/>
<evidence type="ECO:0000256" key="2">
    <source>
        <dbReference type="SAM" id="SignalP"/>
    </source>
</evidence>
<name>A0A8J6IS59_9ALTE</name>
<gene>
    <name evidence="3" type="ORF">H8B19_02805</name>
</gene>
<organism evidence="3 4">
    <name type="scientific">Neptunicella marina</name>
    <dbReference type="NCBI Taxonomy" id="2125989"/>
    <lineage>
        <taxon>Bacteria</taxon>
        <taxon>Pseudomonadati</taxon>
        <taxon>Pseudomonadota</taxon>
        <taxon>Gammaproteobacteria</taxon>
        <taxon>Alteromonadales</taxon>
        <taxon>Alteromonadaceae</taxon>
        <taxon>Neptunicella</taxon>
    </lineage>
</organism>
<dbReference type="Proteomes" id="UP000601768">
    <property type="component" value="Unassembled WGS sequence"/>
</dbReference>
<evidence type="ECO:0000313" key="4">
    <source>
        <dbReference type="Proteomes" id="UP000601768"/>
    </source>
</evidence>
<evidence type="ECO:0000313" key="3">
    <source>
        <dbReference type="EMBL" id="MBC3764790.1"/>
    </source>
</evidence>
<reference evidence="3" key="1">
    <citation type="journal article" date="2018" name="Int. J. Syst. Evol. Microbiol.">
        <title>Neptunicella marina gen. nov., sp. nov., isolated from surface seawater.</title>
        <authorList>
            <person name="Liu X."/>
            <person name="Lai Q."/>
            <person name="Du Y."/>
            <person name="Zhang X."/>
            <person name="Liu Z."/>
            <person name="Sun F."/>
            <person name="Shao Z."/>
        </authorList>
    </citation>
    <scope>NUCLEOTIDE SEQUENCE</scope>
    <source>
        <strain evidence="3">S27-2</strain>
    </source>
</reference>
<feature type="region of interest" description="Disordered" evidence="1">
    <location>
        <begin position="29"/>
        <end position="49"/>
    </location>
</feature>
<comment type="caution">
    <text evidence="3">The sequence shown here is derived from an EMBL/GenBank/DDBJ whole genome shotgun (WGS) entry which is preliminary data.</text>
</comment>
<keyword evidence="4" id="KW-1185">Reference proteome</keyword>
<sequence length="81" mass="9353">MRRFVILFTLCLSLYIRFSANQNSTAVAQKSHLEPQTSQPVSSHTLSDNGIVKPQLTANEIEQAEQLFYDIKQRYQQHQSQ</sequence>